<evidence type="ECO:0000313" key="7">
    <source>
        <dbReference type="Proteomes" id="UP000631114"/>
    </source>
</evidence>
<feature type="domain" description="Ubiquitin-like" evidence="4">
    <location>
        <begin position="66"/>
        <end position="140"/>
    </location>
</feature>
<feature type="domain" description="BAG" evidence="5">
    <location>
        <begin position="159"/>
        <end position="237"/>
    </location>
</feature>
<sequence>MMRMKTAKSMEMSPKKKIISVYGREEKQEEGSGKKVEWEVRPGGMLVQKRNPDSSDQLSIPPSPTIRVRVKHASSYHEIYINSRATFGELKKMLSGPTGLHPQDQKLLFKDKERDSNAYLDIVGVKERSKIVLVEDATSQERRYLEMRKTAKMEKAAKSVSEISLEVDKLAGQVSALESVITKGGKVKETDVLNLIELLMNQLVKLDAIMVDGDVKLQRRMQVKRVQKYVETLDLLKIRNSTPSSNGGPQTPKLTERNSAGRNPVPVQHQQKQQPLLQKQSAAGGVVVTTKWETFDPAPPLIPYPSTSAATTTPANKLTWEFFE</sequence>
<dbReference type="GO" id="GO:0000774">
    <property type="term" value="F:adenyl-nucleotide exchange factor activity"/>
    <property type="evidence" value="ECO:0007669"/>
    <property type="project" value="TreeGrafter"/>
</dbReference>
<dbReference type="InterPro" id="IPR000626">
    <property type="entry name" value="Ubiquitin-like_dom"/>
</dbReference>
<keyword evidence="1" id="KW-0143">Chaperone</keyword>
<feature type="region of interest" description="Disordered" evidence="3">
    <location>
        <begin position="239"/>
        <end position="280"/>
    </location>
</feature>
<evidence type="ECO:0000256" key="3">
    <source>
        <dbReference type="SAM" id="MobiDB-lite"/>
    </source>
</evidence>
<feature type="compositionally biased region" description="Polar residues" evidence="3">
    <location>
        <begin position="239"/>
        <end position="261"/>
    </location>
</feature>
<evidence type="ECO:0000256" key="2">
    <source>
        <dbReference type="ARBA" id="ARBA00058673"/>
    </source>
</evidence>
<protein>
    <recommendedName>
        <fullName evidence="8">BAG family molecular chaperone regulator 1</fullName>
    </recommendedName>
</protein>
<dbReference type="GO" id="GO:0050821">
    <property type="term" value="P:protein stabilization"/>
    <property type="evidence" value="ECO:0007669"/>
    <property type="project" value="TreeGrafter"/>
</dbReference>
<dbReference type="InterPro" id="IPR029071">
    <property type="entry name" value="Ubiquitin-like_domsf"/>
</dbReference>
<name>A0A835M825_9MAGN</name>
<reference evidence="6 7" key="1">
    <citation type="submission" date="2020-10" db="EMBL/GenBank/DDBJ databases">
        <title>The Coptis chinensis genome and diversification of protoberbering-type alkaloids.</title>
        <authorList>
            <person name="Wang B."/>
            <person name="Shu S."/>
            <person name="Song C."/>
            <person name="Liu Y."/>
        </authorList>
    </citation>
    <scope>NUCLEOTIDE SEQUENCE [LARGE SCALE GENOMIC DNA]</scope>
    <source>
        <strain evidence="6">HL-2020</strain>
        <tissue evidence="6">Leaf</tissue>
    </source>
</reference>
<evidence type="ECO:0000259" key="4">
    <source>
        <dbReference type="PROSITE" id="PS50053"/>
    </source>
</evidence>
<dbReference type="InterPro" id="IPR003103">
    <property type="entry name" value="BAG_domain"/>
</dbReference>
<dbReference type="PROSITE" id="PS51035">
    <property type="entry name" value="BAG"/>
    <property type="match status" value="1"/>
</dbReference>
<dbReference type="Gene3D" id="1.20.58.120">
    <property type="entry name" value="BAG domain"/>
    <property type="match status" value="1"/>
</dbReference>
<dbReference type="PROSITE" id="PS50053">
    <property type="entry name" value="UBIQUITIN_2"/>
    <property type="match status" value="1"/>
</dbReference>
<dbReference type="Proteomes" id="UP000631114">
    <property type="component" value="Unassembled WGS sequence"/>
</dbReference>
<keyword evidence="7" id="KW-1185">Reference proteome</keyword>
<evidence type="ECO:0000256" key="1">
    <source>
        <dbReference type="ARBA" id="ARBA00023186"/>
    </source>
</evidence>
<dbReference type="FunFam" id="3.10.20.90:FF:000298">
    <property type="entry name" value="BAG family molecular chaperone regulator 1"/>
    <property type="match status" value="1"/>
</dbReference>
<dbReference type="PANTHER" id="PTHR12329:SF11">
    <property type="entry name" value="BAG FAMILY MOLECULAR CHAPERONE REGULATOR 1"/>
    <property type="match status" value="1"/>
</dbReference>
<dbReference type="InterPro" id="IPR036533">
    <property type="entry name" value="BAG_dom_sf"/>
</dbReference>
<feature type="compositionally biased region" description="Low complexity" evidence="3">
    <location>
        <begin position="265"/>
        <end position="280"/>
    </location>
</feature>
<dbReference type="OrthoDB" id="417450at2759"/>
<dbReference type="SUPFAM" id="SSF54236">
    <property type="entry name" value="Ubiquitin-like"/>
    <property type="match status" value="1"/>
</dbReference>
<accession>A0A835M825</accession>
<dbReference type="InterPro" id="IPR039773">
    <property type="entry name" value="BAG_chaperone_regulator"/>
</dbReference>
<feature type="region of interest" description="Disordered" evidence="3">
    <location>
        <begin position="18"/>
        <end position="41"/>
    </location>
</feature>
<dbReference type="Gene3D" id="3.10.20.90">
    <property type="entry name" value="Phosphatidylinositol 3-kinase Catalytic Subunit, Chain A, domain 1"/>
    <property type="match status" value="1"/>
</dbReference>
<dbReference type="GO" id="GO:0051087">
    <property type="term" value="F:protein-folding chaperone binding"/>
    <property type="evidence" value="ECO:0007669"/>
    <property type="project" value="InterPro"/>
</dbReference>
<proteinExistence type="predicted"/>
<organism evidence="6 7">
    <name type="scientific">Coptis chinensis</name>
    <dbReference type="NCBI Taxonomy" id="261450"/>
    <lineage>
        <taxon>Eukaryota</taxon>
        <taxon>Viridiplantae</taxon>
        <taxon>Streptophyta</taxon>
        <taxon>Embryophyta</taxon>
        <taxon>Tracheophyta</taxon>
        <taxon>Spermatophyta</taxon>
        <taxon>Magnoliopsida</taxon>
        <taxon>Ranunculales</taxon>
        <taxon>Ranunculaceae</taxon>
        <taxon>Coptidoideae</taxon>
        <taxon>Coptis</taxon>
    </lineage>
</organism>
<dbReference type="AlphaFoldDB" id="A0A835M825"/>
<dbReference type="Pfam" id="PF02179">
    <property type="entry name" value="BAG"/>
    <property type="match status" value="1"/>
</dbReference>
<comment type="function">
    <text evidence="2">Co-chaperone that regulates diverse cellular pathways, such as programmed cell death and stress responses.</text>
</comment>
<dbReference type="EMBL" id="JADFTS010000003">
    <property type="protein sequence ID" value="KAF9617214.1"/>
    <property type="molecule type" value="Genomic_DNA"/>
</dbReference>
<comment type="caution">
    <text evidence="6">The sequence shown here is derived from an EMBL/GenBank/DDBJ whole genome shotgun (WGS) entry which is preliminary data.</text>
</comment>
<feature type="compositionally biased region" description="Basic and acidic residues" evidence="3">
    <location>
        <begin position="23"/>
        <end position="40"/>
    </location>
</feature>
<evidence type="ECO:0008006" key="8">
    <source>
        <dbReference type="Google" id="ProtNLM"/>
    </source>
</evidence>
<evidence type="ECO:0000313" key="6">
    <source>
        <dbReference type="EMBL" id="KAF9617214.1"/>
    </source>
</evidence>
<dbReference type="SUPFAM" id="SSF63491">
    <property type="entry name" value="BAG domain"/>
    <property type="match status" value="1"/>
</dbReference>
<evidence type="ECO:0000259" key="5">
    <source>
        <dbReference type="PROSITE" id="PS51035"/>
    </source>
</evidence>
<dbReference type="SMART" id="SM00264">
    <property type="entry name" value="BAG"/>
    <property type="match status" value="1"/>
</dbReference>
<dbReference type="PANTHER" id="PTHR12329">
    <property type="entry name" value="BCL2-ASSOCIATED ATHANOGENE"/>
    <property type="match status" value="1"/>
</dbReference>
<gene>
    <name evidence="6" type="ORF">IFM89_035096</name>
</gene>
<dbReference type="GO" id="GO:0005737">
    <property type="term" value="C:cytoplasm"/>
    <property type="evidence" value="ECO:0007669"/>
    <property type="project" value="TreeGrafter"/>
</dbReference>